<feature type="transmembrane region" description="Helical" evidence="6">
    <location>
        <begin position="85"/>
        <end position="104"/>
    </location>
</feature>
<feature type="chain" id="PRO_5012905512" description="Rhodopsin domain-containing protein" evidence="7">
    <location>
        <begin position="19"/>
        <end position="387"/>
    </location>
</feature>
<feature type="transmembrane region" description="Helical" evidence="6">
    <location>
        <begin position="159"/>
        <end position="182"/>
    </location>
</feature>
<dbReference type="GO" id="GO:0016020">
    <property type="term" value="C:membrane"/>
    <property type="evidence" value="ECO:0007669"/>
    <property type="project" value="UniProtKB-SubCell"/>
</dbReference>
<dbReference type="PANTHER" id="PTHR33048">
    <property type="entry name" value="PTH11-LIKE INTEGRAL MEMBRANE PROTEIN (AFU_ORTHOLOGUE AFUA_5G11245)"/>
    <property type="match status" value="1"/>
</dbReference>
<reference evidence="9 10" key="1">
    <citation type="submission" date="2016-03" db="EMBL/GenBank/DDBJ databases">
        <authorList>
            <person name="Ploux O."/>
        </authorList>
    </citation>
    <scope>NUCLEOTIDE SEQUENCE [LARGE SCALE GENOMIC DNA]</scope>
    <source>
        <strain evidence="9 10">UAMH 11012</strain>
    </source>
</reference>
<comment type="subcellular location">
    <subcellularLocation>
        <location evidence="1">Membrane</location>
        <topology evidence="1">Multi-pass membrane protein</topology>
    </subcellularLocation>
</comment>
<name>A0A1L7XH55_9HELO</name>
<accession>A0A1L7XH55</accession>
<feature type="domain" description="Rhodopsin" evidence="8">
    <location>
        <begin position="100"/>
        <end position="335"/>
    </location>
</feature>
<evidence type="ECO:0000313" key="9">
    <source>
        <dbReference type="EMBL" id="CZR64379.1"/>
    </source>
</evidence>
<evidence type="ECO:0000256" key="1">
    <source>
        <dbReference type="ARBA" id="ARBA00004141"/>
    </source>
</evidence>
<keyword evidence="4 6" id="KW-0472">Membrane</keyword>
<dbReference type="STRING" id="576137.A0A1L7XH55"/>
<proteinExistence type="inferred from homology"/>
<evidence type="ECO:0000256" key="4">
    <source>
        <dbReference type="ARBA" id="ARBA00023136"/>
    </source>
</evidence>
<organism evidence="9 10">
    <name type="scientific">Phialocephala subalpina</name>
    <dbReference type="NCBI Taxonomy" id="576137"/>
    <lineage>
        <taxon>Eukaryota</taxon>
        <taxon>Fungi</taxon>
        <taxon>Dikarya</taxon>
        <taxon>Ascomycota</taxon>
        <taxon>Pezizomycotina</taxon>
        <taxon>Leotiomycetes</taxon>
        <taxon>Helotiales</taxon>
        <taxon>Mollisiaceae</taxon>
        <taxon>Phialocephala</taxon>
        <taxon>Phialocephala fortinii species complex</taxon>
    </lineage>
</organism>
<dbReference type="PANTHER" id="PTHR33048:SF131">
    <property type="entry name" value="INTEGRAL MEMBRANE PROTEIN"/>
    <property type="match status" value="1"/>
</dbReference>
<evidence type="ECO:0000256" key="7">
    <source>
        <dbReference type="SAM" id="SignalP"/>
    </source>
</evidence>
<keyword evidence="2 6" id="KW-0812">Transmembrane</keyword>
<dbReference type="AlphaFoldDB" id="A0A1L7XH55"/>
<evidence type="ECO:0000256" key="3">
    <source>
        <dbReference type="ARBA" id="ARBA00022989"/>
    </source>
</evidence>
<protein>
    <recommendedName>
        <fullName evidence="8">Rhodopsin domain-containing protein</fullName>
    </recommendedName>
</protein>
<dbReference type="Proteomes" id="UP000184330">
    <property type="component" value="Unassembled WGS sequence"/>
</dbReference>
<evidence type="ECO:0000256" key="2">
    <source>
        <dbReference type="ARBA" id="ARBA00022692"/>
    </source>
</evidence>
<dbReference type="InterPro" id="IPR049326">
    <property type="entry name" value="Rhodopsin_dom_fungi"/>
</dbReference>
<feature type="signal peptide" evidence="7">
    <location>
        <begin position="1"/>
        <end position="18"/>
    </location>
</feature>
<keyword evidence="7" id="KW-0732">Signal</keyword>
<keyword evidence="3 6" id="KW-1133">Transmembrane helix</keyword>
<evidence type="ECO:0000259" key="8">
    <source>
        <dbReference type="Pfam" id="PF20684"/>
    </source>
</evidence>
<gene>
    <name evidence="9" type="ORF">PAC_14277</name>
</gene>
<dbReference type="OrthoDB" id="5342292at2759"/>
<dbReference type="InterPro" id="IPR052337">
    <property type="entry name" value="SAT4-like"/>
</dbReference>
<keyword evidence="10" id="KW-1185">Reference proteome</keyword>
<feature type="transmembrane region" description="Helical" evidence="6">
    <location>
        <begin position="272"/>
        <end position="292"/>
    </location>
</feature>
<dbReference type="Pfam" id="PF20684">
    <property type="entry name" value="Fung_rhodopsin"/>
    <property type="match status" value="1"/>
</dbReference>
<feature type="transmembrane region" description="Helical" evidence="6">
    <location>
        <begin position="194"/>
        <end position="215"/>
    </location>
</feature>
<dbReference type="EMBL" id="FJOG01000026">
    <property type="protein sequence ID" value="CZR64379.1"/>
    <property type="molecule type" value="Genomic_DNA"/>
</dbReference>
<comment type="similarity">
    <text evidence="5">Belongs to the SAT4 family.</text>
</comment>
<evidence type="ECO:0000256" key="5">
    <source>
        <dbReference type="ARBA" id="ARBA00038359"/>
    </source>
</evidence>
<feature type="transmembrane region" description="Helical" evidence="6">
    <location>
        <begin position="116"/>
        <end position="139"/>
    </location>
</feature>
<feature type="transmembrane region" description="Helical" evidence="6">
    <location>
        <begin position="235"/>
        <end position="260"/>
    </location>
</feature>
<evidence type="ECO:0000313" key="10">
    <source>
        <dbReference type="Proteomes" id="UP000184330"/>
    </source>
</evidence>
<sequence>MRLRNFLSIVPFLVAALAQDEAALITKTPPCAISSCLCVNETLQADLSICVQKSCPWSEQLVAATVENDLCVGYPKQDKSGLCRAVCTALFCIVIPFLAMRLFTRFKISGELFPDDWAIIVAGFWVIVGAGIEITASAKGFGKHFWNVPVDNAQLLLKVFWMLQVVYIIIQVSAKVSLLLWYHRIFRNEKFKRIVRICLGFVGLHGIVFIFVVLFQCIPVRSVWDRSVDGHCANLGAIGYAGAAFSIVEDLVILVLPIPQLNTLQLPLNKKVGLMLMFSVGSFACVTSMVRLKYLAQIDTSFDITWDNANVLIWSVIECAATVICACLPALRPLILQYVPGLYRTAKSTTKSTWNSTAKMRRRISAFELRADSSSQKSAVEVLQEQV</sequence>
<evidence type="ECO:0000256" key="6">
    <source>
        <dbReference type="SAM" id="Phobius"/>
    </source>
</evidence>
<feature type="transmembrane region" description="Helical" evidence="6">
    <location>
        <begin position="312"/>
        <end position="331"/>
    </location>
</feature>